<dbReference type="Pfam" id="PF00721">
    <property type="entry name" value="TMV_coat"/>
    <property type="match status" value="1"/>
</dbReference>
<keyword evidence="2" id="KW-1185">Reference proteome</keyword>
<sequence length="252" mass="28834">MSRPARSSAAALDSLIARNQAQRLEAAARQSAPYEDSVRPAGRYEGWSAEHELLSTTKFARLTTVTSNLLKLEQIDFRDKVARRAARELMDRTRDEASELFNAQKRFPYNDLWVDLQEGYYAEIYQQAREALDDDDDEDDVDAVSEQLQAGIFRLAIEQLISIPKNATTNDLSLEQGEKHEASYDSTSGFGIENYYHPLHCAARAEELQRCNSVSFSTVSFAARNRELLVYTHRWKKAFIPEEEVRVELYIV</sequence>
<comment type="caution">
    <text evidence="1">The sequence shown here is derived from an EMBL/GenBank/DDBJ whole genome shotgun (WGS) entry which is preliminary data.</text>
</comment>
<gene>
    <name evidence="1" type="ORF">TKK_011736</name>
</gene>
<accession>A0ABD2WM80</accession>
<protein>
    <submittedName>
        <fullName evidence="1">Uncharacterized protein</fullName>
    </submittedName>
</protein>
<organism evidence="1 2">
    <name type="scientific">Trichogramma kaykai</name>
    <dbReference type="NCBI Taxonomy" id="54128"/>
    <lineage>
        <taxon>Eukaryota</taxon>
        <taxon>Metazoa</taxon>
        <taxon>Ecdysozoa</taxon>
        <taxon>Arthropoda</taxon>
        <taxon>Hexapoda</taxon>
        <taxon>Insecta</taxon>
        <taxon>Pterygota</taxon>
        <taxon>Neoptera</taxon>
        <taxon>Endopterygota</taxon>
        <taxon>Hymenoptera</taxon>
        <taxon>Apocrita</taxon>
        <taxon>Proctotrupomorpha</taxon>
        <taxon>Chalcidoidea</taxon>
        <taxon>Trichogrammatidae</taxon>
        <taxon>Trichogramma</taxon>
    </lineage>
</organism>
<reference evidence="1 2" key="1">
    <citation type="journal article" date="2024" name="bioRxiv">
        <title>A reference genome for Trichogramma kaykai: A tiny desert-dwelling parasitoid wasp with competing sex-ratio distorters.</title>
        <authorList>
            <person name="Culotta J."/>
            <person name="Lindsey A.R."/>
        </authorList>
    </citation>
    <scope>NUCLEOTIDE SEQUENCE [LARGE SCALE GENOMIC DNA]</scope>
    <source>
        <strain evidence="1 2">KSX58</strain>
    </source>
</reference>
<evidence type="ECO:0000313" key="2">
    <source>
        <dbReference type="Proteomes" id="UP001627154"/>
    </source>
</evidence>
<dbReference type="InterPro" id="IPR036417">
    <property type="entry name" value="TMV-like_coat_sf"/>
</dbReference>
<dbReference type="AlphaFoldDB" id="A0ABD2WM80"/>
<dbReference type="EMBL" id="JBJJXI010000095">
    <property type="protein sequence ID" value="KAL3393869.1"/>
    <property type="molecule type" value="Genomic_DNA"/>
</dbReference>
<proteinExistence type="predicted"/>
<dbReference type="Proteomes" id="UP001627154">
    <property type="component" value="Unassembled WGS sequence"/>
</dbReference>
<dbReference type="Gene3D" id="1.20.120.70">
    <property type="entry name" value="Tobacco mosaic virus-like, coat protein"/>
    <property type="match status" value="1"/>
</dbReference>
<evidence type="ECO:0000313" key="1">
    <source>
        <dbReference type="EMBL" id="KAL3393869.1"/>
    </source>
</evidence>
<dbReference type="InterPro" id="IPR001337">
    <property type="entry name" value="TMV-like_coat"/>
</dbReference>
<name>A0ABD2WM80_9HYME</name>